<dbReference type="GO" id="GO:0003924">
    <property type="term" value="F:GTPase activity"/>
    <property type="evidence" value="ECO:0007669"/>
    <property type="project" value="TreeGrafter"/>
</dbReference>
<dbReference type="NCBIfam" id="TIGR03596">
    <property type="entry name" value="GTPase_YlqF"/>
    <property type="match status" value="1"/>
</dbReference>
<dbReference type="PROSITE" id="PS51721">
    <property type="entry name" value="G_CP"/>
    <property type="match status" value="1"/>
</dbReference>
<feature type="domain" description="CP-type G" evidence="5">
    <location>
        <begin position="16"/>
        <end position="185"/>
    </location>
</feature>
<dbReference type="InterPro" id="IPR019991">
    <property type="entry name" value="GTP-bd_ribosome_bgen"/>
</dbReference>
<evidence type="ECO:0000256" key="1">
    <source>
        <dbReference type="ARBA" id="ARBA00022741"/>
    </source>
</evidence>
<dbReference type="RefSeq" id="WP_156683386.1">
    <property type="nucleotide sequence ID" value="NZ_CABWIB010000001.1"/>
</dbReference>
<sequence length="288" mass="33603">MEENKTSINWFPGHMKKTLNMFENELKQVDLVIEILDARIPLSSKNPEVERLVKNKKRIILLNKLDLVDKASVSVWQDYFVSNDLADYVIPMSVEKGFNISSLRNIIDKLYNEKLEKMKKKGLIKTEIRALVCGIPNVGKSKFINKIASKSKAGVGNLPGFTRGKQWITVNKNFYLLDTPGVLWPKFENNEVATNLAITGSIKDDILRLEDIAIYLLNKMKEYDLLDNIFNYYNIEKKEYDSFYELLKDIEKRLLIHTKEYDYDKISKKILKDYREGKLGKFFLEMPK</sequence>
<keyword evidence="3" id="KW-0963">Cytoplasm</keyword>
<dbReference type="AlphaFoldDB" id="A0A6I8MAV3"/>
<evidence type="ECO:0000256" key="4">
    <source>
        <dbReference type="PIRSR" id="PIRSR006230-1"/>
    </source>
</evidence>
<keyword evidence="7" id="KW-1185">Reference proteome</keyword>
<accession>A0A6I8MAV3</accession>
<keyword evidence="2 3" id="KW-0342">GTP-binding</keyword>
<dbReference type="PIRSF" id="PIRSF006230">
    <property type="entry name" value="MG442"/>
    <property type="match status" value="1"/>
</dbReference>
<dbReference type="Gene3D" id="1.10.1580.10">
    <property type="match status" value="1"/>
</dbReference>
<evidence type="ECO:0000256" key="3">
    <source>
        <dbReference type="PIRNR" id="PIRNR006230"/>
    </source>
</evidence>
<dbReference type="EMBL" id="CABWIB010000001">
    <property type="protein sequence ID" value="VWL85388.1"/>
    <property type="molecule type" value="Genomic_DNA"/>
</dbReference>
<gene>
    <name evidence="6" type="ORF">OMES3154_00673</name>
</gene>
<dbReference type="CDD" id="cd01856">
    <property type="entry name" value="YlqF"/>
    <property type="match status" value="1"/>
</dbReference>
<evidence type="ECO:0000259" key="5">
    <source>
        <dbReference type="PROSITE" id="PS51721"/>
    </source>
</evidence>
<keyword evidence="1 3" id="KW-0547">Nucleotide-binding</keyword>
<comment type="subcellular location">
    <subcellularLocation>
        <location evidence="3">Cytoplasm</location>
    </subcellularLocation>
</comment>
<dbReference type="InterPro" id="IPR027417">
    <property type="entry name" value="P-loop_NTPase"/>
</dbReference>
<dbReference type="Pfam" id="PF01926">
    <property type="entry name" value="MMR_HSR1"/>
    <property type="match status" value="1"/>
</dbReference>
<evidence type="ECO:0000313" key="6">
    <source>
        <dbReference type="EMBL" id="VWL85388.1"/>
    </source>
</evidence>
<dbReference type="PANTHER" id="PTHR45782:SF4">
    <property type="entry name" value="MITOCHONDRIAL RIBOSOME-ASSOCIATED GTPASE 1"/>
    <property type="match status" value="1"/>
</dbReference>
<comment type="similarity">
    <text evidence="3">Belongs to the TRAFAC class YlqF/YawG GTPase family. MTG1 subfamily.</text>
</comment>
<dbReference type="GO" id="GO:0006412">
    <property type="term" value="P:translation"/>
    <property type="evidence" value="ECO:0007669"/>
    <property type="project" value="TreeGrafter"/>
</dbReference>
<feature type="binding site" evidence="4">
    <location>
        <begin position="63"/>
        <end position="66"/>
    </location>
    <ligand>
        <name>GTP</name>
        <dbReference type="ChEBI" id="CHEBI:37565"/>
    </ligand>
</feature>
<protein>
    <recommendedName>
        <fullName evidence="3">Ribosome biogenesis GTPase A</fullName>
    </recommendedName>
</protein>
<feature type="binding site" evidence="4">
    <location>
        <position position="181"/>
    </location>
    <ligand>
        <name>GTP</name>
        <dbReference type="ChEBI" id="CHEBI:37565"/>
    </ligand>
</feature>
<dbReference type="GO" id="GO:0005525">
    <property type="term" value="F:GTP binding"/>
    <property type="evidence" value="ECO:0007669"/>
    <property type="project" value="UniProtKB-KW"/>
</dbReference>
<reference evidence="6 7" key="1">
    <citation type="submission" date="2019-10" db="EMBL/GenBank/DDBJ databases">
        <authorList>
            <person name="Blom J."/>
        </authorList>
    </citation>
    <scope>NUCLEOTIDE SEQUENCE [LARGE SCALE GENOMIC DNA]</scope>
    <source>
        <strain evidence="6 7">ES3154-GLU</strain>
    </source>
</reference>
<dbReference type="PANTHER" id="PTHR45782">
    <property type="entry name" value="MITOCHONDRIAL RIBOSOME-ASSOCIATED GTPASE 1"/>
    <property type="match status" value="1"/>
</dbReference>
<organism evidence="6 7">
    <name type="scientific">Oceanivirga miroungae</name>
    <dbReference type="NCBI Taxonomy" id="1130046"/>
    <lineage>
        <taxon>Bacteria</taxon>
        <taxon>Fusobacteriati</taxon>
        <taxon>Fusobacteriota</taxon>
        <taxon>Fusobacteriia</taxon>
        <taxon>Fusobacteriales</taxon>
        <taxon>Leptotrichiaceae</taxon>
        <taxon>Oceanivirga</taxon>
    </lineage>
</organism>
<comment type="function">
    <text evidence="3">Required for a late step of 50S ribosomal subunit assembly. Has GTPase activity.</text>
</comment>
<dbReference type="InterPro" id="IPR030378">
    <property type="entry name" value="G_CP_dom"/>
</dbReference>
<dbReference type="InterPro" id="IPR023179">
    <property type="entry name" value="GTP-bd_ortho_bundle_sf"/>
</dbReference>
<dbReference type="SUPFAM" id="SSF52540">
    <property type="entry name" value="P-loop containing nucleoside triphosphate hydrolases"/>
    <property type="match status" value="1"/>
</dbReference>
<dbReference type="InterPro" id="IPR006073">
    <property type="entry name" value="GTP-bd"/>
</dbReference>
<dbReference type="Proteomes" id="UP000419017">
    <property type="component" value="Unassembled WGS sequence"/>
</dbReference>
<evidence type="ECO:0000313" key="7">
    <source>
        <dbReference type="Proteomes" id="UP000419017"/>
    </source>
</evidence>
<dbReference type="GO" id="GO:0005737">
    <property type="term" value="C:cytoplasm"/>
    <property type="evidence" value="ECO:0007669"/>
    <property type="project" value="UniProtKB-SubCell"/>
</dbReference>
<proteinExistence type="inferred from homology"/>
<name>A0A6I8MAV3_9FUSO</name>
<dbReference type="InterPro" id="IPR016478">
    <property type="entry name" value="GTPase_MTG1"/>
</dbReference>
<evidence type="ECO:0000256" key="2">
    <source>
        <dbReference type="ARBA" id="ARBA00023134"/>
    </source>
</evidence>
<dbReference type="Gene3D" id="3.40.50.300">
    <property type="entry name" value="P-loop containing nucleotide triphosphate hydrolases"/>
    <property type="match status" value="1"/>
</dbReference>